<accession>A0AAE3GPN5</accession>
<evidence type="ECO:0000313" key="1">
    <source>
        <dbReference type="EMBL" id="MCP2728441.1"/>
    </source>
</evidence>
<sequence>MQVIKPYRFLPKVEIERQATELIMGVEAKRKRPLTGRYVAEAIADFLDLGVIWETIPPDNQGQIAAMIMPVQREIIINEDIPALKGGFGQSTIAHELGHWILHIDQNAVGKFIDRELDLQTVVEPFLCRSVSTQRGIEWQAQYLASCLLMPVSRLEELLKGRNLTNWNHLYAMRDELGVTISNLTNRLKDLGWISISQDSKQIYPGKKAPDFSLWRKT</sequence>
<dbReference type="Proteomes" id="UP001204953">
    <property type="component" value="Unassembled WGS sequence"/>
</dbReference>
<protein>
    <submittedName>
        <fullName evidence="1">ImmA/IrrE family metallo-endopeptidase</fullName>
    </submittedName>
</protein>
<dbReference type="PANTHER" id="PTHR43236">
    <property type="entry name" value="ANTITOXIN HIGA1"/>
    <property type="match status" value="1"/>
</dbReference>
<keyword evidence="2" id="KW-1185">Reference proteome</keyword>
<comment type="caution">
    <text evidence="1">The sequence shown here is derived from an EMBL/GenBank/DDBJ whole genome shotgun (WGS) entry which is preliminary data.</text>
</comment>
<dbReference type="PANTHER" id="PTHR43236:SF1">
    <property type="entry name" value="BLL7220 PROTEIN"/>
    <property type="match status" value="1"/>
</dbReference>
<dbReference type="AlphaFoldDB" id="A0AAE3GPN5"/>
<name>A0AAE3GPN5_9CYAN</name>
<dbReference type="EMBL" id="JAMZMM010000055">
    <property type="protein sequence ID" value="MCP2728441.1"/>
    <property type="molecule type" value="Genomic_DNA"/>
</dbReference>
<dbReference type="InterPro" id="IPR052345">
    <property type="entry name" value="Rad_response_metalloprotease"/>
</dbReference>
<reference evidence="1" key="1">
    <citation type="submission" date="2022-06" db="EMBL/GenBank/DDBJ databases">
        <title>New cyanobacteria of genus Symplocastrum in benthos of Lake Baikal.</title>
        <authorList>
            <person name="Sorokovikova E."/>
            <person name="Tikhonova I."/>
            <person name="Krasnopeev A."/>
            <person name="Evseev P."/>
            <person name="Gladkikh A."/>
            <person name="Belykh O."/>
        </authorList>
    </citation>
    <scope>NUCLEOTIDE SEQUENCE</scope>
    <source>
        <strain evidence="1">BBK-W-15</strain>
    </source>
</reference>
<organism evidence="1 2">
    <name type="scientific">Limnofasciculus baicalensis BBK-W-15</name>
    <dbReference type="NCBI Taxonomy" id="2699891"/>
    <lineage>
        <taxon>Bacteria</taxon>
        <taxon>Bacillati</taxon>
        <taxon>Cyanobacteriota</taxon>
        <taxon>Cyanophyceae</taxon>
        <taxon>Coleofasciculales</taxon>
        <taxon>Coleofasciculaceae</taxon>
        <taxon>Limnofasciculus</taxon>
        <taxon>Limnofasciculus baicalensis</taxon>
    </lineage>
</organism>
<evidence type="ECO:0000313" key="2">
    <source>
        <dbReference type="Proteomes" id="UP001204953"/>
    </source>
</evidence>
<gene>
    <name evidence="1" type="ORF">NJ959_08130</name>
</gene>
<proteinExistence type="predicted"/>
<dbReference type="Gene3D" id="1.10.10.2910">
    <property type="match status" value="1"/>
</dbReference>
<dbReference type="RefSeq" id="WP_254011238.1">
    <property type="nucleotide sequence ID" value="NZ_JAMZMM010000055.1"/>
</dbReference>